<accession>A0A7D9K9D8</accession>
<dbReference type="InterPro" id="IPR023211">
    <property type="entry name" value="DNA_pol_palm_dom_sf"/>
</dbReference>
<protein>
    <submittedName>
        <fullName evidence="2">Uncharacterized protein</fullName>
    </submittedName>
</protein>
<name>A0A7D9K9D8_PARCT</name>
<organism evidence="2 3">
    <name type="scientific">Paramuricea clavata</name>
    <name type="common">Red gorgonian</name>
    <name type="synonym">Violescent sea-whip</name>
    <dbReference type="NCBI Taxonomy" id="317549"/>
    <lineage>
        <taxon>Eukaryota</taxon>
        <taxon>Metazoa</taxon>
        <taxon>Cnidaria</taxon>
        <taxon>Anthozoa</taxon>
        <taxon>Octocorallia</taxon>
        <taxon>Malacalcyonacea</taxon>
        <taxon>Plexauridae</taxon>
        <taxon>Paramuricea</taxon>
    </lineage>
</organism>
<gene>
    <name evidence="2" type="ORF">PACLA_8A080012</name>
</gene>
<dbReference type="Gene3D" id="3.90.1600.10">
    <property type="entry name" value="Palm domain of DNA polymerase"/>
    <property type="match status" value="1"/>
</dbReference>
<dbReference type="PANTHER" id="PTHR33568:SF3">
    <property type="entry name" value="DNA-DIRECTED DNA POLYMERASE"/>
    <property type="match status" value="1"/>
</dbReference>
<sequence length="188" mass="21563">MELVKDPQTYFNYLTSDKVNDLNSRIVSDEMDELHHEYNESFVEPNAKSNVVIAAFTTAYASHKLYKVLDQLQEQVLYYNTDSVIFVSKPGEPEPLLGPYLSQLTNKLKEGYITTFISDRPKNYCYKISTGKVETKNPNSDDLSENISKEDVVDMYVVELLVADWDDSQTKKKTIKRKKPNASTVDNE</sequence>
<feature type="region of interest" description="Disordered" evidence="1">
    <location>
        <begin position="169"/>
        <end position="188"/>
    </location>
</feature>
<dbReference type="OrthoDB" id="5976216at2759"/>
<dbReference type="SUPFAM" id="SSF56672">
    <property type="entry name" value="DNA/RNA polymerases"/>
    <property type="match status" value="1"/>
</dbReference>
<reference evidence="2" key="1">
    <citation type="submission" date="2020-04" db="EMBL/GenBank/DDBJ databases">
        <authorList>
            <person name="Alioto T."/>
            <person name="Alioto T."/>
            <person name="Gomez Garrido J."/>
        </authorList>
    </citation>
    <scope>NUCLEOTIDE SEQUENCE</scope>
    <source>
        <strain evidence="2">A484AB</strain>
    </source>
</reference>
<evidence type="ECO:0000313" key="2">
    <source>
        <dbReference type="EMBL" id="CAB4042402.1"/>
    </source>
</evidence>
<evidence type="ECO:0000313" key="3">
    <source>
        <dbReference type="Proteomes" id="UP001152795"/>
    </source>
</evidence>
<feature type="compositionally biased region" description="Basic residues" evidence="1">
    <location>
        <begin position="171"/>
        <end position="180"/>
    </location>
</feature>
<evidence type="ECO:0000256" key="1">
    <source>
        <dbReference type="SAM" id="MobiDB-lite"/>
    </source>
</evidence>
<feature type="non-terminal residue" evidence="2">
    <location>
        <position position="188"/>
    </location>
</feature>
<comment type="caution">
    <text evidence="2">The sequence shown here is derived from an EMBL/GenBank/DDBJ whole genome shotgun (WGS) entry which is preliminary data.</text>
</comment>
<dbReference type="Proteomes" id="UP001152795">
    <property type="component" value="Unassembled WGS sequence"/>
</dbReference>
<dbReference type="PANTHER" id="PTHR33568">
    <property type="entry name" value="DNA POLYMERASE"/>
    <property type="match status" value="1"/>
</dbReference>
<keyword evidence="3" id="KW-1185">Reference proteome</keyword>
<dbReference type="EMBL" id="CACRXK020030052">
    <property type="protein sequence ID" value="CAB4042402.1"/>
    <property type="molecule type" value="Genomic_DNA"/>
</dbReference>
<dbReference type="AlphaFoldDB" id="A0A7D9K9D8"/>
<dbReference type="InterPro" id="IPR043502">
    <property type="entry name" value="DNA/RNA_pol_sf"/>
</dbReference>
<proteinExistence type="predicted"/>